<dbReference type="Proteomes" id="UP000182975">
    <property type="component" value="Unassembled WGS sequence"/>
</dbReference>
<reference evidence="3" key="1">
    <citation type="submission" date="2016-10" db="EMBL/GenBank/DDBJ databases">
        <authorList>
            <person name="Varghese N."/>
        </authorList>
    </citation>
    <scope>NUCLEOTIDE SEQUENCE [LARGE SCALE GENOMIC DNA]</scope>
    <source>
        <strain evidence="3">DSM 21843</strain>
    </source>
</reference>
<evidence type="ECO:0000313" key="2">
    <source>
        <dbReference type="EMBL" id="SEO65906.1"/>
    </source>
</evidence>
<dbReference type="PANTHER" id="PTHR42783:SF3">
    <property type="entry name" value="GLUTAMATE SYNTHASE [NADPH] SMALL CHAIN-RELATED"/>
    <property type="match status" value="1"/>
</dbReference>
<dbReference type="RefSeq" id="WP_066660969.1">
    <property type="nucleotide sequence ID" value="NZ_CP011402.1"/>
</dbReference>
<dbReference type="SUPFAM" id="SSF46548">
    <property type="entry name" value="alpha-helical ferredoxin"/>
    <property type="match status" value="2"/>
</dbReference>
<dbReference type="Pfam" id="PF07992">
    <property type="entry name" value="Pyr_redox_2"/>
    <property type="match status" value="1"/>
</dbReference>
<dbReference type="STRING" id="79604.AAY81_02440"/>
<dbReference type="KEGG" id="ddt:AAY81_02440"/>
<dbReference type="InterPro" id="IPR009051">
    <property type="entry name" value="Helical_ferredxn"/>
</dbReference>
<name>A0A172RWR7_9ACTN</name>
<dbReference type="Gene3D" id="3.50.50.60">
    <property type="entry name" value="FAD/NAD(P)-binding domain"/>
    <property type="match status" value="3"/>
</dbReference>
<dbReference type="SUPFAM" id="SSF51971">
    <property type="entry name" value="Nucleotide-binding domain"/>
    <property type="match status" value="2"/>
</dbReference>
<dbReference type="InterPro" id="IPR023753">
    <property type="entry name" value="FAD/NAD-binding_dom"/>
</dbReference>
<dbReference type="Gene3D" id="1.10.1060.10">
    <property type="entry name" value="Alpha-helical ferredoxin"/>
    <property type="match status" value="1"/>
</dbReference>
<dbReference type="InterPro" id="IPR019575">
    <property type="entry name" value="Nuop51_4Fe4S-bd"/>
</dbReference>
<gene>
    <name evidence="2" type="ORF">SAMN02910314_00832</name>
</gene>
<sequence length="613" mass="65697">MSTVKFGAHAHADARIGEFVTKFPRRVEATPPGMCPVAVVQSLLQTFAVQTCGKCVPCRDGLPQLAKLLQSVLDCQASPEDLERMRALAEVVADSSDCAIGYQAARSLLEGMELFADEFASHVNEHRCLSDVEQTVPCETLCPAHVNVPAYVALAGEGDFAGAIGMIRKDNPFPTACAYVCEHPCETRCRRKLIDAPINIRGIKKYAVDNMAADKVPTPKRNPDTGRSVAVIGGGPAGMTSAYYLALMGHKVTVFESHPELGGMMRYAIPPYRFPRKRLDEDINAILSVGNIDVRYNTTITAESMKDIAESFDAVYVAIGAQTGRTLSIPGAEGARGIIPAIDALAHAGLPTFPDMEGKNVVVVGGGNVAMDAARSSVRAGAATVTVAYRRRLEDMTALETEIHSAIEEGVEMLMLQSPASVETDDEGNCVALITQPQMISAVKRGRPAPVAANKPEVRIPADLILVAIGQDIVSAPFEEFGMKANRGCFAANAELQAEGFQNVFVGGDCQTGPKTVIMAIAAGKVAARNIDEYLGFHHTLDCGVDVPVAAPNDLTEYGRVDVVERPARERKHDWNAVEVEMTKEEAVQECGRCLRCDHFGCGTLVGGRVEID</sequence>
<dbReference type="PANTHER" id="PTHR42783">
    <property type="entry name" value="GLUTAMATE SYNTHASE [NADPH] SMALL CHAIN"/>
    <property type="match status" value="1"/>
</dbReference>
<dbReference type="OrthoDB" id="9803192at2"/>
<evidence type="ECO:0000259" key="1">
    <source>
        <dbReference type="SMART" id="SM00928"/>
    </source>
</evidence>
<proteinExistence type="predicted"/>
<organism evidence="2 3">
    <name type="scientific">Denitrobacterium detoxificans</name>
    <dbReference type="NCBI Taxonomy" id="79604"/>
    <lineage>
        <taxon>Bacteria</taxon>
        <taxon>Bacillati</taxon>
        <taxon>Actinomycetota</taxon>
        <taxon>Coriobacteriia</taxon>
        <taxon>Eggerthellales</taxon>
        <taxon>Eggerthellaceae</taxon>
        <taxon>Denitrobacterium</taxon>
    </lineage>
</organism>
<protein>
    <submittedName>
        <fullName evidence="2">NADPH-dependent glutamate synthase beta chain</fullName>
    </submittedName>
</protein>
<dbReference type="SMART" id="SM00928">
    <property type="entry name" value="NADH_4Fe-4S"/>
    <property type="match status" value="1"/>
</dbReference>
<accession>A0A172RWR7</accession>
<dbReference type="Pfam" id="PF10589">
    <property type="entry name" value="NADH_4Fe-4S"/>
    <property type="match status" value="1"/>
</dbReference>
<dbReference type="SUPFAM" id="SSF140490">
    <property type="entry name" value="Nqo1C-terminal domain-like"/>
    <property type="match status" value="1"/>
</dbReference>
<dbReference type="PATRIC" id="fig|79604.3.peg.493"/>
<evidence type="ECO:0000313" key="3">
    <source>
        <dbReference type="Proteomes" id="UP000182975"/>
    </source>
</evidence>
<dbReference type="AlphaFoldDB" id="A0A172RWR7"/>
<dbReference type="PRINTS" id="PR00419">
    <property type="entry name" value="ADXRDTASE"/>
</dbReference>
<feature type="domain" description="NADH-ubiquinone oxidoreductase 51kDa subunit iron-sulphur binding" evidence="1">
    <location>
        <begin position="37"/>
        <end position="82"/>
    </location>
</feature>
<dbReference type="GO" id="GO:0051539">
    <property type="term" value="F:4 iron, 4 sulfur cluster binding"/>
    <property type="evidence" value="ECO:0007669"/>
    <property type="project" value="InterPro"/>
</dbReference>
<dbReference type="Pfam" id="PF14691">
    <property type="entry name" value="Fer4_20"/>
    <property type="match status" value="1"/>
</dbReference>
<dbReference type="InterPro" id="IPR036188">
    <property type="entry name" value="FAD/NAD-bd_sf"/>
</dbReference>
<dbReference type="InterPro" id="IPR028261">
    <property type="entry name" value="DPD_II"/>
</dbReference>
<dbReference type="GO" id="GO:0016491">
    <property type="term" value="F:oxidoreductase activity"/>
    <property type="evidence" value="ECO:0007669"/>
    <property type="project" value="InterPro"/>
</dbReference>
<dbReference type="EMBL" id="FOEC01000003">
    <property type="protein sequence ID" value="SEO65906.1"/>
    <property type="molecule type" value="Genomic_DNA"/>
</dbReference>
<keyword evidence="3" id="KW-1185">Reference proteome</keyword>
<dbReference type="NCBIfam" id="NF009410">
    <property type="entry name" value="PRK12771.1"/>
    <property type="match status" value="1"/>
</dbReference>
<dbReference type="InterPro" id="IPR037207">
    <property type="entry name" value="Nuop51_4Fe4S-bd_sf"/>
</dbReference>